<accession>A0AAE2D146</accession>
<dbReference type="Proteomes" id="UP001292079">
    <property type="component" value="Unassembled WGS sequence"/>
</dbReference>
<feature type="region of interest" description="Disordered" evidence="1">
    <location>
        <begin position="1"/>
        <end position="23"/>
    </location>
</feature>
<proteinExistence type="predicted"/>
<reference evidence="2" key="1">
    <citation type="submission" date="2022-04" db="EMBL/GenBank/DDBJ databases">
        <authorList>
            <person name="Xu L."/>
            <person name="Lv Z."/>
        </authorList>
    </citation>
    <scope>NUCLEOTIDE SEQUENCE</scope>
    <source>
        <strain evidence="2">LV_2022a</strain>
    </source>
</reference>
<reference evidence="2" key="2">
    <citation type="journal article" date="2023" name="Infect Dis Poverty">
        <title>Chromosome-scale genome of the human blood fluke Schistosoma mekongi and its implications for public health.</title>
        <authorList>
            <person name="Zhou M."/>
            <person name="Xu L."/>
            <person name="Xu D."/>
            <person name="Chen W."/>
            <person name="Khan J."/>
            <person name="Hu Y."/>
            <person name="Huang H."/>
            <person name="Wei H."/>
            <person name="Zhang Y."/>
            <person name="Chusongsang P."/>
            <person name="Tanasarnprasert K."/>
            <person name="Hu X."/>
            <person name="Limpanont Y."/>
            <person name="Lv Z."/>
        </authorList>
    </citation>
    <scope>NUCLEOTIDE SEQUENCE</scope>
    <source>
        <strain evidence="2">LV_2022a</strain>
    </source>
</reference>
<feature type="compositionally biased region" description="Basic residues" evidence="1">
    <location>
        <begin position="11"/>
        <end position="23"/>
    </location>
</feature>
<comment type="caution">
    <text evidence="2">The sequence shown here is derived from an EMBL/GenBank/DDBJ whole genome shotgun (WGS) entry which is preliminary data.</text>
</comment>
<dbReference type="AlphaFoldDB" id="A0AAE2D146"/>
<evidence type="ECO:0000313" key="2">
    <source>
        <dbReference type="EMBL" id="KAK4467322.1"/>
    </source>
</evidence>
<evidence type="ECO:0000256" key="1">
    <source>
        <dbReference type="SAM" id="MobiDB-lite"/>
    </source>
</evidence>
<name>A0AAE2D146_SCHME</name>
<protein>
    <submittedName>
        <fullName evidence="2">Uncharacterized protein</fullName>
    </submittedName>
</protein>
<sequence>PHKYDKTIHVSTHRHHHHRHPHRNITRHNVYTLGRPHKYDKTIHVSTHRDHHHRPSTQKHYTTQCMHNRKTTQIYRRYTCQRIVISSSSIHTETLHDTMYTQSEDHTNIKMTIHVSTHRHHHHRHPHRNITRHNVYTIGRPHKYDKTIHVSTHRHHHHRHPHRNITRHNVYTIGRPNKYDKTIHVSTHRHHHHRHPHRNFTRHNVFYSNSSLLSVPSPGYGNPVVWRCRYIKRCYPSVVF</sequence>
<evidence type="ECO:0000313" key="3">
    <source>
        <dbReference type="Proteomes" id="UP001292079"/>
    </source>
</evidence>
<organism evidence="2 3">
    <name type="scientific">Schistosoma mekongi</name>
    <name type="common">Parasitic worm</name>
    <dbReference type="NCBI Taxonomy" id="38744"/>
    <lineage>
        <taxon>Eukaryota</taxon>
        <taxon>Metazoa</taxon>
        <taxon>Spiralia</taxon>
        <taxon>Lophotrochozoa</taxon>
        <taxon>Platyhelminthes</taxon>
        <taxon>Trematoda</taxon>
        <taxon>Digenea</taxon>
        <taxon>Strigeidida</taxon>
        <taxon>Schistosomatoidea</taxon>
        <taxon>Schistosomatidae</taxon>
        <taxon>Schistosoma</taxon>
    </lineage>
</organism>
<gene>
    <name evidence="2" type="ORF">MN116_000304</name>
</gene>
<dbReference type="EMBL" id="JALJAT010000271">
    <property type="protein sequence ID" value="KAK4467322.1"/>
    <property type="molecule type" value="Genomic_DNA"/>
</dbReference>
<keyword evidence="3" id="KW-1185">Reference proteome</keyword>
<feature type="non-terminal residue" evidence="2">
    <location>
        <position position="1"/>
    </location>
</feature>